<dbReference type="GeneID" id="92835382"/>
<sequence>MGVAAQSSTKYLLGLRSSSTVADWTKTNALFKLEGVGNPYFYNKTGAINIGLGSQNGVAMTYINVGLLVRDLSQECQK</sequence>
<protein>
    <submittedName>
        <fullName evidence="1">Uncharacterized protein</fullName>
    </submittedName>
</protein>
<organism evidence="1 2">
    <name type="scientific">Acinetobacter modestus</name>
    <dbReference type="NCBI Taxonomy" id="1776740"/>
    <lineage>
        <taxon>Bacteria</taxon>
        <taxon>Pseudomonadati</taxon>
        <taxon>Pseudomonadota</taxon>
        <taxon>Gammaproteobacteria</taxon>
        <taxon>Moraxellales</taxon>
        <taxon>Moraxellaceae</taxon>
        <taxon>Acinetobacter</taxon>
    </lineage>
</organism>
<dbReference type="EMBL" id="APOJ01000025">
    <property type="protein sequence ID" value="ENU26448.1"/>
    <property type="molecule type" value="Genomic_DNA"/>
</dbReference>
<evidence type="ECO:0000313" key="1">
    <source>
        <dbReference type="EMBL" id="ENU26448.1"/>
    </source>
</evidence>
<reference evidence="2" key="1">
    <citation type="submission" date="2013-02" db="EMBL/GenBank/DDBJ databases">
        <title>The Genome Sequence of Acinetobacter sp. NIPH 236.</title>
        <authorList>
            <consortium name="The Broad Institute Genome Sequencing Platform"/>
            <consortium name="The Broad Institute Genome Sequencing Center for Infectious Disease"/>
            <person name="Cerqueira G."/>
            <person name="Feldgarden M."/>
            <person name="Courvalin P."/>
            <person name="Perichon B."/>
            <person name="Grillot-Courvalin C."/>
            <person name="Clermont D."/>
            <person name="Rocha E."/>
            <person name="Yoon E.-J."/>
            <person name="Nemec A."/>
            <person name="Walker B."/>
            <person name="Young S.K."/>
            <person name="Zeng Q."/>
            <person name="Gargeya S."/>
            <person name="Fitzgerald M."/>
            <person name="Haas B."/>
            <person name="Abouelleil A."/>
            <person name="Alvarado L."/>
            <person name="Arachchi H.M."/>
            <person name="Berlin A.M."/>
            <person name="Chapman S.B."/>
            <person name="Dewar J."/>
            <person name="Goldberg J."/>
            <person name="Griggs A."/>
            <person name="Gujja S."/>
            <person name="Hansen M."/>
            <person name="Howarth C."/>
            <person name="Imamovic A."/>
            <person name="Larimer J."/>
            <person name="McCowan C."/>
            <person name="Murphy C."/>
            <person name="Neiman D."/>
            <person name="Pearson M."/>
            <person name="Priest M."/>
            <person name="Roberts A."/>
            <person name="Saif S."/>
            <person name="Shea T."/>
            <person name="Sisk P."/>
            <person name="Sykes S."/>
            <person name="Wortman J."/>
            <person name="Nusbaum C."/>
            <person name="Birren B."/>
        </authorList>
    </citation>
    <scope>NUCLEOTIDE SEQUENCE [LARGE SCALE GENOMIC DNA]</scope>
    <source>
        <strain evidence="2">NIPH 236</strain>
    </source>
</reference>
<accession>A0ABN0JM87</accession>
<proteinExistence type="predicted"/>
<evidence type="ECO:0000313" key="2">
    <source>
        <dbReference type="Proteomes" id="UP000013190"/>
    </source>
</evidence>
<dbReference type="RefSeq" id="WP_004662209.1">
    <property type="nucleotide sequence ID" value="NZ_BMDV01000001.1"/>
</dbReference>
<comment type="caution">
    <text evidence="1">The sequence shown here is derived from an EMBL/GenBank/DDBJ whole genome shotgun (WGS) entry which is preliminary data.</text>
</comment>
<reference evidence="1 2" key="2">
    <citation type="journal article" date="2016" name="Int. J. Syst. Evol. Microbiol.">
        <title>Taxonomy of haemolytic and/or proteolytic strains of the genus Acinetobacter with the proposal of Acinetobacter courvalinii sp. nov. (genomic species 14 sensu Bouvet &amp; Jeanjean), Acinetobacter dispersus sp. nov. (genomic species 17), Acinetobacter modestus sp. nov., Acinetobacter proteolyticus sp. nov. and Acinetobacter vivianii sp. nov.</title>
        <authorList>
            <person name="Nemec A."/>
            <person name="Radolfova-Krizova L."/>
            <person name="Maixnerova M."/>
            <person name="Vrestiakova E."/>
            <person name="Jezek P."/>
            <person name="Sedo O."/>
        </authorList>
    </citation>
    <scope>NUCLEOTIDE SEQUENCE [LARGE SCALE GENOMIC DNA]</scope>
    <source>
        <strain evidence="1 2">NIPH 236</strain>
    </source>
</reference>
<gene>
    <name evidence="1" type="ORF">F992_01996</name>
</gene>
<keyword evidence="2" id="KW-1185">Reference proteome</keyword>
<dbReference type="Proteomes" id="UP000013190">
    <property type="component" value="Unassembled WGS sequence"/>
</dbReference>
<name>A0ABN0JM87_9GAMM</name>